<dbReference type="Gene3D" id="3.40.30.10">
    <property type="entry name" value="Glutaredoxin"/>
    <property type="match status" value="1"/>
</dbReference>
<keyword evidence="2" id="KW-0676">Redox-active center</keyword>
<gene>
    <name evidence="4" type="ORF">XJ44_04615</name>
</gene>
<comment type="caution">
    <text evidence="4">The sequence shown here is derived from an EMBL/GenBank/DDBJ whole genome shotgun (WGS) entry which is preliminary data.</text>
</comment>
<dbReference type="InterPro" id="IPR024706">
    <property type="entry name" value="Peroxiredoxin_AhpC-typ"/>
</dbReference>
<dbReference type="SUPFAM" id="SSF52833">
    <property type="entry name" value="Thioredoxin-like"/>
    <property type="match status" value="1"/>
</dbReference>
<sequence length="154" mass="17509">MLKKGDTYVDFELVDTNLNKVKLSNEIGEKIVLVFYPGAFTSVCEKELCSFRDIIAKFNNLNAKVFGISVDTPFSNKAFAEKNRLNFTLLSDFGGKVSEKYGGVHKNFIDIENYTVSKRAVYIIDESGKIIYDWVSDDPGKEPPYEEIEKILTR</sequence>
<dbReference type="EMBL" id="LBFC01000018">
    <property type="protein sequence ID" value="ONN27078.1"/>
    <property type="molecule type" value="Genomic_DNA"/>
</dbReference>
<feature type="domain" description="Thioredoxin" evidence="3">
    <location>
        <begin position="2"/>
        <end position="154"/>
    </location>
</feature>
<protein>
    <submittedName>
        <fullName evidence="4">Alkyl hydroperoxide reductase</fullName>
    </submittedName>
</protein>
<evidence type="ECO:0000256" key="2">
    <source>
        <dbReference type="ARBA" id="ARBA00023284"/>
    </source>
</evidence>
<dbReference type="PIRSF" id="PIRSF000239">
    <property type="entry name" value="AHPC"/>
    <property type="match status" value="1"/>
</dbReference>
<keyword evidence="5" id="KW-1185">Reference proteome</keyword>
<dbReference type="PANTHER" id="PTHR43110:SF1">
    <property type="entry name" value="THIOL PEROXIDASE"/>
    <property type="match status" value="1"/>
</dbReference>
<dbReference type="InterPro" id="IPR050455">
    <property type="entry name" value="Tpx_Peroxidase_subfamily"/>
</dbReference>
<dbReference type="PROSITE" id="PS51352">
    <property type="entry name" value="THIOREDOXIN_2"/>
    <property type="match status" value="1"/>
</dbReference>
<dbReference type="Pfam" id="PF00578">
    <property type="entry name" value="AhpC-TSA"/>
    <property type="match status" value="1"/>
</dbReference>
<dbReference type="InterPro" id="IPR036249">
    <property type="entry name" value="Thioredoxin-like_sf"/>
</dbReference>
<evidence type="ECO:0000259" key="3">
    <source>
        <dbReference type="PROSITE" id="PS51352"/>
    </source>
</evidence>
<dbReference type="Proteomes" id="UP000242616">
    <property type="component" value="Unassembled WGS sequence"/>
</dbReference>
<organism evidence="4 5">
    <name type="scientific">Thermosipho affectus</name>
    <dbReference type="NCBI Taxonomy" id="660294"/>
    <lineage>
        <taxon>Bacteria</taxon>
        <taxon>Thermotogati</taxon>
        <taxon>Thermotogota</taxon>
        <taxon>Thermotogae</taxon>
        <taxon>Thermotogales</taxon>
        <taxon>Fervidobacteriaceae</taxon>
        <taxon>Thermosipho</taxon>
    </lineage>
</organism>
<dbReference type="CDD" id="cd03018">
    <property type="entry name" value="PRX_AhpE_like"/>
    <property type="match status" value="1"/>
</dbReference>
<dbReference type="PANTHER" id="PTHR43110">
    <property type="entry name" value="THIOL PEROXIDASE"/>
    <property type="match status" value="1"/>
</dbReference>
<evidence type="ECO:0000313" key="4">
    <source>
        <dbReference type="EMBL" id="ONN27078.1"/>
    </source>
</evidence>
<keyword evidence="1" id="KW-0560">Oxidoreductase</keyword>
<evidence type="ECO:0000256" key="1">
    <source>
        <dbReference type="ARBA" id="ARBA00023002"/>
    </source>
</evidence>
<name>A0ABX3IGX6_9BACT</name>
<dbReference type="RefSeq" id="WP_077198227.1">
    <property type="nucleotide sequence ID" value="NZ_LBFC01000018.1"/>
</dbReference>
<reference evidence="4 5" key="1">
    <citation type="submission" date="2015-06" db="EMBL/GenBank/DDBJ databases">
        <title>Genome sequencing of Thermotogales isolates from hydrothermal vents.</title>
        <authorList>
            <person name="Haverkamp T.H."/>
            <person name="Kublanov I.V."/>
            <person name="Nesbo C.L."/>
        </authorList>
    </citation>
    <scope>NUCLEOTIDE SEQUENCE [LARGE SCALE GENOMIC DNA]</scope>
    <source>
        <strain evidence="5">ik275mar</strain>
    </source>
</reference>
<dbReference type="InterPro" id="IPR000866">
    <property type="entry name" value="AhpC/TSA"/>
</dbReference>
<proteinExistence type="predicted"/>
<evidence type="ECO:0000313" key="5">
    <source>
        <dbReference type="Proteomes" id="UP000242616"/>
    </source>
</evidence>
<accession>A0ABX3IGX6</accession>
<dbReference type="InterPro" id="IPR013766">
    <property type="entry name" value="Thioredoxin_domain"/>
</dbReference>